<evidence type="ECO:0000256" key="5">
    <source>
        <dbReference type="ARBA" id="ARBA00022692"/>
    </source>
</evidence>
<feature type="transmembrane region" description="Helical" evidence="8">
    <location>
        <begin position="502"/>
        <end position="522"/>
    </location>
</feature>
<dbReference type="InterPro" id="IPR016024">
    <property type="entry name" value="ARM-type_fold"/>
</dbReference>
<keyword evidence="5 8" id="KW-0812">Transmembrane</keyword>
<feature type="transmembrane region" description="Helical" evidence="8">
    <location>
        <begin position="917"/>
        <end position="941"/>
    </location>
</feature>
<dbReference type="InterPro" id="IPR031926">
    <property type="entry name" value="TMEM135_N"/>
</dbReference>
<dbReference type="AlphaFoldDB" id="A0A914HFN6"/>
<dbReference type="SUPFAM" id="SSF48371">
    <property type="entry name" value="ARM repeat"/>
    <property type="match status" value="1"/>
</dbReference>
<dbReference type="Pfam" id="PF15982">
    <property type="entry name" value="TMEM135_C_rich"/>
    <property type="match status" value="1"/>
</dbReference>
<name>A0A914HFN6_GLORO</name>
<dbReference type="PANTHER" id="PTHR12459">
    <property type="entry name" value="TRANSMEMBRANE PROTEIN 135-RELATED"/>
    <property type="match status" value="1"/>
</dbReference>
<accession>A0A914HFN6</accession>
<evidence type="ECO:0000313" key="12">
    <source>
        <dbReference type="WBParaSite" id="Gr19_v10_g17089.t1"/>
    </source>
</evidence>
<proteinExistence type="inferred from homology"/>
<dbReference type="WBParaSite" id="Gr19_v10_g17089.t1">
    <property type="protein sequence ID" value="Gr19_v10_g17089.t1"/>
    <property type="gene ID" value="Gr19_v10_g17089"/>
</dbReference>
<evidence type="ECO:0000259" key="9">
    <source>
        <dbReference type="Pfam" id="PF03908"/>
    </source>
</evidence>
<dbReference type="InterPro" id="IPR026749">
    <property type="entry name" value="Tmem135"/>
</dbReference>
<keyword evidence="6 8" id="KW-1133">Transmembrane helix</keyword>
<feature type="transmembrane region" description="Helical" evidence="8">
    <location>
        <begin position="674"/>
        <end position="695"/>
    </location>
</feature>
<evidence type="ECO:0000256" key="1">
    <source>
        <dbReference type="ARBA" id="ARBA00004127"/>
    </source>
</evidence>
<feature type="transmembrane region" description="Helical" evidence="8">
    <location>
        <begin position="648"/>
        <end position="667"/>
    </location>
</feature>
<evidence type="ECO:0000256" key="6">
    <source>
        <dbReference type="ARBA" id="ARBA00022989"/>
    </source>
</evidence>
<keyword evidence="11" id="KW-1185">Reference proteome</keyword>
<dbReference type="GO" id="GO:0016020">
    <property type="term" value="C:membrane"/>
    <property type="evidence" value="ECO:0007669"/>
    <property type="project" value="UniProtKB-SubCell"/>
</dbReference>
<feature type="transmembrane region" description="Helical" evidence="8">
    <location>
        <begin position="961"/>
        <end position="981"/>
    </location>
</feature>
<feature type="domain" description="Sec20 C-terminal" evidence="9">
    <location>
        <begin position="446"/>
        <end position="511"/>
    </location>
</feature>
<dbReference type="Proteomes" id="UP000887572">
    <property type="component" value="Unplaced"/>
</dbReference>
<dbReference type="Pfam" id="PF03908">
    <property type="entry name" value="Sec20"/>
    <property type="match status" value="1"/>
</dbReference>
<keyword evidence="4" id="KW-0813">Transport</keyword>
<reference evidence="12" key="1">
    <citation type="submission" date="2022-11" db="UniProtKB">
        <authorList>
            <consortium name="WormBaseParasite"/>
        </authorList>
    </citation>
    <scope>IDENTIFICATION</scope>
</reference>
<feature type="transmembrane region" description="Helical" evidence="8">
    <location>
        <begin position="733"/>
        <end position="752"/>
    </location>
</feature>
<evidence type="ECO:0000256" key="3">
    <source>
        <dbReference type="ARBA" id="ARBA00008924"/>
    </source>
</evidence>
<evidence type="ECO:0000256" key="4">
    <source>
        <dbReference type="ARBA" id="ARBA00022448"/>
    </source>
</evidence>
<feature type="domain" description="Transmembrane protein 135 N-terminal" evidence="10">
    <location>
        <begin position="625"/>
        <end position="720"/>
    </location>
</feature>
<evidence type="ECO:0000256" key="7">
    <source>
        <dbReference type="ARBA" id="ARBA00023136"/>
    </source>
</evidence>
<protein>
    <submittedName>
        <fullName evidence="12">Transmembrane protein 135 N-terminal domain-containing protein</fullName>
    </submittedName>
</protein>
<comment type="similarity">
    <text evidence="3">Belongs to the TMEM135 family.</text>
</comment>
<evidence type="ECO:0000259" key="10">
    <source>
        <dbReference type="Pfam" id="PF15982"/>
    </source>
</evidence>
<sequence length="1050" mass="117731">MDNCAQFYGWQKALQPGIGRILRHDNATDTRVCAKKIAIVEQLRGEGDEVPDSSTDAVAHRHPQKGLDELVAQLGHYNENICRDAIHGVRLQFKDSSEQLRRHLRKIIPAIGSLINRELKLTATRNQLKRLIEMVCAVPSEVISSHFGLFCGYVLTGISDVRAPIRTLSFDVLTLLLQKYGRLCSQNRELFSAFLQLMGGQRKPENRTKLLDALSQFIVVFGVFNDNKLWPERTLTISFEKGMTETRSSASAVSLLPSAAYFHFPVLCLDSANSVDGTSPLMTRDGLLNCCRIFCPLLEAIIQVEKDADGTKFTSTMSRVHNVVSRLVDVSLHVLNLQFDGAGELRGQIVAIFGQLRRCPLTEFAIFHFYERIHLLFFPLESVVRMLLNKGAVGDGAAARERERRLREQLFRRSVATSRRSAFDRRSDTLRARGERTNEMLSTLVGRMGEQVEHSEQTTAALVHSSSVLRESHSNFTAVGNAIRSGGKLISKYGRRETTDKILIVLCLFLYFGVFRAAWTVLFPPINPHFTGTDQTGCSAPVHSVFSAGAVRPPSFLPVFCPLCPMLCPDWRPTLLDCVFCPPNAMSSVTRGIPTVSGPFETRSSPHAFFVSGRTARCTRCSLQLKALVDRRGRVDRVDWVRVLLNTVRSSVFLTATEILFLAWLCVFRRLLGFATWPTVSVLNAFFACLMSIWIESKARRGTLVPYLLNLASEAFFRQAQNRHWIRSDPPPFARAQSLLFGASVAISVAILSRKRPVGQKSARSAEFWRSVLHRAVGFADGEDENGEIVGKRKIHSNDPKRRLPSICGVGGRNCPDSHYNCAMKAFNLSLKNFSLSLAALTLLKLFSALRSVTKGPQKFLRPPFSTFSRSKNAKKLIEHFRVPTFVGVLPLLCQFSQCIFARLFPTKNASIARPIGFGLSAAFAMAFLWPNNNLALYAFWKMAEFAYFRLADAGIVPVYRSADALLFSVLSAYLLSLAVLEPHALRPNYYKFLCSLTGNRLQHFNRPLFDRFFGTSSSTVLHRDYRPEIMPQLRTINPAQYLSPLPINR</sequence>
<evidence type="ECO:0000256" key="8">
    <source>
        <dbReference type="SAM" id="Phobius"/>
    </source>
</evidence>
<evidence type="ECO:0000256" key="2">
    <source>
        <dbReference type="ARBA" id="ARBA00004211"/>
    </source>
</evidence>
<comment type="subcellular location">
    <subcellularLocation>
        <location evidence="1">Endomembrane system</location>
        <topology evidence="1">Multi-pass membrane protein</topology>
    </subcellularLocation>
    <subcellularLocation>
        <location evidence="2">Membrane</location>
        <topology evidence="2">Single-pass type IV membrane protein</topology>
    </subcellularLocation>
</comment>
<dbReference type="GO" id="GO:0012505">
    <property type="term" value="C:endomembrane system"/>
    <property type="evidence" value="ECO:0007669"/>
    <property type="project" value="UniProtKB-SubCell"/>
</dbReference>
<evidence type="ECO:0000313" key="11">
    <source>
        <dbReference type="Proteomes" id="UP000887572"/>
    </source>
</evidence>
<organism evidence="11 12">
    <name type="scientific">Globodera rostochiensis</name>
    <name type="common">Golden nematode worm</name>
    <name type="synonym">Heterodera rostochiensis</name>
    <dbReference type="NCBI Taxonomy" id="31243"/>
    <lineage>
        <taxon>Eukaryota</taxon>
        <taxon>Metazoa</taxon>
        <taxon>Ecdysozoa</taxon>
        <taxon>Nematoda</taxon>
        <taxon>Chromadorea</taxon>
        <taxon>Rhabditida</taxon>
        <taxon>Tylenchina</taxon>
        <taxon>Tylenchomorpha</taxon>
        <taxon>Tylenchoidea</taxon>
        <taxon>Heteroderidae</taxon>
        <taxon>Heteroderinae</taxon>
        <taxon>Globodera</taxon>
    </lineage>
</organism>
<dbReference type="PANTHER" id="PTHR12459:SF15">
    <property type="entry name" value="TRANSMEMBRANE PROTEIN 135"/>
    <property type="match status" value="1"/>
</dbReference>
<dbReference type="InterPro" id="IPR056173">
    <property type="entry name" value="Sec20_C"/>
</dbReference>
<keyword evidence="7 8" id="KW-0472">Membrane</keyword>